<dbReference type="AlphaFoldDB" id="A0A4V6NNV4"/>
<dbReference type="PANTHER" id="PTHR30461">
    <property type="entry name" value="DNA-INVERTASE FROM LAMBDOID PROPHAGE"/>
    <property type="match status" value="1"/>
</dbReference>
<sequence length="531" mass="60079">MSELGLRAIVGSRVSVKRENRRHKSSAKVSHLAQKEIGYQKATSLGATVVDTFEDLDVSAQVSPFDRPDLKDWLNMEERGHEWDMIVWSNLDRGFRDPRDAIALADWCAKNQKIMVLAEQGIVLDYRPDADPMARMLAEMFLLIGSMFAKWELTQHKTRALNAHSILREMDRWPGGPAPEGFKIVAHPSGKGKAITTDVDRKRMIFLAACRLLGADDVDLTAWTIGPSNEAKKDSFNGITVWLTGQRYVTNVDRHRNPDDRRGTEWNVSDTIKFLTSPATQGIKMSGEQPVIGSNGMPLQIAEPTFDDHTWVRIQEAVAERRRGEPNRIHGANPLLGVSYCGKCGSSATHFVTTRTRKRDGVENVYRYYRCARRPRPCPLVGMKSEDVESILEQEFLTLCGDLPVLQRTFVPGEDHTEELNKVKASIARLERESDLGFIRTEEDEKRYFERMQSLVNSKASLGALPQRAAGWEYCLTGETYAQAWRETSEDIVARRKLLVDAGVRFVIHDKDVWEVQVPEDVKERLAKAAQ</sequence>
<dbReference type="GO" id="GO:0003677">
    <property type="term" value="F:DNA binding"/>
    <property type="evidence" value="ECO:0007669"/>
    <property type="project" value="UniProtKB-KW"/>
</dbReference>
<organism evidence="4 5">
    <name type="scientific">Actinocrispum wychmicini</name>
    <dbReference type="NCBI Taxonomy" id="1213861"/>
    <lineage>
        <taxon>Bacteria</taxon>
        <taxon>Bacillati</taxon>
        <taxon>Actinomycetota</taxon>
        <taxon>Actinomycetes</taxon>
        <taxon>Pseudonocardiales</taxon>
        <taxon>Pseudonocardiaceae</taxon>
        <taxon>Actinocrispum</taxon>
    </lineage>
</organism>
<name>A0A4V6NNV4_9PSEU</name>
<gene>
    <name evidence="4" type="ORF">EV192_106395</name>
</gene>
<dbReference type="SUPFAM" id="SSF53041">
    <property type="entry name" value="Resolvase-like"/>
    <property type="match status" value="1"/>
</dbReference>
<dbReference type="Pfam" id="PF00239">
    <property type="entry name" value="Resolvase"/>
    <property type="match status" value="1"/>
</dbReference>
<dbReference type="InterPro" id="IPR006119">
    <property type="entry name" value="Resolv_N"/>
</dbReference>
<dbReference type="Gene3D" id="3.40.50.1390">
    <property type="entry name" value="Resolvase, N-terminal catalytic domain"/>
    <property type="match status" value="1"/>
</dbReference>
<evidence type="ECO:0000313" key="4">
    <source>
        <dbReference type="EMBL" id="TCO56920.1"/>
    </source>
</evidence>
<dbReference type="InterPro" id="IPR038109">
    <property type="entry name" value="DNA_bind_recomb_sf"/>
</dbReference>
<protein>
    <submittedName>
        <fullName evidence="4">Resolvase-like protein</fullName>
    </submittedName>
</protein>
<evidence type="ECO:0000259" key="3">
    <source>
        <dbReference type="SMART" id="SM00857"/>
    </source>
</evidence>
<dbReference type="GO" id="GO:0000150">
    <property type="term" value="F:DNA strand exchange activity"/>
    <property type="evidence" value="ECO:0007669"/>
    <property type="project" value="InterPro"/>
</dbReference>
<feature type="domain" description="Resolvase/invertase-type recombinase catalytic" evidence="3">
    <location>
        <begin position="8"/>
        <end position="173"/>
    </location>
</feature>
<evidence type="ECO:0000256" key="1">
    <source>
        <dbReference type="ARBA" id="ARBA00023125"/>
    </source>
</evidence>
<evidence type="ECO:0000256" key="2">
    <source>
        <dbReference type="ARBA" id="ARBA00023172"/>
    </source>
</evidence>
<dbReference type="Pfam" id="PF13408">
    <property type="entry name" value="Zn_ribbon_recom"/>
    <property type="match status" value="1"/>
</dbReference>
<keyword evidence="2" id="KW-0233">DNA recombination</keyword>
<dbReference type="EMBL" id="SLWS01000006">
    <property type="protein sequence ID" value="TCO56920.1"/>
    <property type="molecule type" value="Genomic_DNA"/>
</dbReference>
<accession>A0A4V6NNV4</accession>
<evidence type="ECO:0000313" key="5">
    <source>
        <dbReference type="Proteomes" id="UP000295680"/>
    </source>
</evidence>
<dbReference type="InterPro" id="IPR036162">
    <property type="entry name" value="Resolvase-like_N_sf"/>
</dbReference>
<dbReference type="SMART" id="SM00857">
    <property type="entry name" value="Resolvase"/>
    <property type="match status" value="1"/>
</dbReference>
<dbReference type="InterPro" id="IPR025827">
    <property type="entry name" value="Zn_ribbon_recom_dom"/>
</dbReference>
<dbReference type="OrthoDB" id="4367319at2"/>
<comment type="caution">
    <text evidence="4">The sequence shown here is derived from an EMBL/GenBank/DDBJ whole genome shotgun (WGS) entry which is preliminary data.</text>
</comment>
<dbReference type="PANTHER" id="PTHR30461:SF2">
    <property type="entry name" value="SERINE RECOMBINASE PINE-RELATED"/>
    <property type="match status" value="1"/>
</dbReference>
<dbReference type="RefSeq" id="WP_132120564.1">
    <property type="nucleotide sequence ID" value="NZ_SLWS01000006.1"/>
</dbReference>
<dbReference type="Proteomes" id="UP000295680">
    <property type="component" value="Unassembled WGS sequence"/>
</dbReference>
<dbReference type="CDD" id="cd00338">
    <property type="entry name" value="Ser_Recombinase"/>
    <property type="match status" value="1"/>
</dbReference>
<dbReference type="InterPro" id="IPR050639">
    <property type="entry name" value="SSR_resolvase"/>
</dbReference>
<reference evidence="4 5" key="1">
    <citation type="submission" date="2019-03" db="EMBL/GenBank/DDBJ databases">
        <title>Genomic Encyclopedia of Type Strains, Phase IV (KMG-IV): sequencing the most valuable type-strain genomes for metagenomic binning, comparative biology and taxonomic classification.</title>
        <authorList>
            <person name="Goeker M."/>
        </authorList>
    </citation>
    <scope>NUCLEOTIDE SEQUENCE [LARGE SCALE GENOMIC DNA]</scope>
    <source>
        <strain evidence="4 5">DSM 45934</strain>
    </source>
</reference>
<keyword evidence="1" id="KW-0238">DNA-binding</keyword>
<proteinExistence type="predicted"/>
<dbReference type="Gene3D" id="3.90.1750.20">
    <property type="entry name" value="Putative Large Serine Recombinase, Chain B, Domain 2"/>
    <property type="match status" value="1"/>
</dbReference>
<keyword evidence="5" id="KW-1185">Reference proteome</keyword>